<feature type="transmembrane region" description="Helical" evidence="12">
    <location>
        <begin position="155"/>
        <end position="174"/>
    </location>
</feature>
<keyword evidence="6" id="KW-0598">Phosphotransferase system</keyword>
<dbReference type="Proteomes" id="UP000274772">
    <property type="component" value="Chromosome"/>
</dbReference>
<evidence type="ECO:0000313" key="15">
    <source>
        <dbReference type="EMBL" id="BBD93477.1"/>
    </source>
</evidence>
<dbReference type="CDD" id="cd00212">
    <property type="entry name" value="PTS_IIB_glc"/>
    <property type="match status" value="1"/>
</dbReference>
<dbReference type="InterPro" id="IPR036878">
    <property type="entry name" value="Glu_permease_IIB"/>
</dbReference>
<evidence type="ECO:0000256" key="2">
    <source>
        <dbReference type="ARBA" id="ARBA00022448"/>
    </source>
</evidence>
<proteinExistence type="predicted"/>
<dbReference type="InterPro" id="IPR050558">
    <property type="entry name" value="PTS_Sugar-Specific_Components"/>
</dbReference>
<comment type="subcellular location">
    <subcellularLocation>
        <location evidence="1">Cell membrane</location>
        <topology evidence="1">Multi-pass membrane protein</topology>
    </subcellularLocation>
</comment>
<protein>
    <submittedName>
        <fullName evidence="15">PTS system trehalose-specific EIIBC component</fullName>
    </submittedName>
</protein>
<sequence>MAVKRNDVKAIVEAIGGKHNIDKATHCVTRLRLVLNDDSKVDKDALSENPLVKGQFKADHQYQIVIGPGTVDEVYKQFVEETGVEASSKDDAKNAAAQKGNPLQRLIKLLGDIFIPILPAIVTAGLLMGINNILTMKGLFGAKSLIEMYPQIADISNIINVIANTAFIFLPALIGWSSMRVFGGSPILGLVLGLILMNPQLVSQYDIGKTKIPTWDIFGLHIKQLNYQGQVLPVLIATFVLAKIEKVLNKVVHDSIKMLVVGPVALLVTGFLAFIVIGPVALIIGTGITNTVTFVFEHAGWLGGAIYGLVYAPLVITGLHHMFLAVDFQLMGSKLGGTYLWPIVAISNICQGSAAFGAWYVYKRRKMAKEQGLALTSGVSGMLGVTEPAMFGVNLPLKYPFIAAISTSCVLGAVIGANQVLGKVGVGGVPAIISIQKEYWLVYGIVTLAAVIIPFFVTIFLSKWSKQEAKEIVDEPEAEKESE</sequence>
<dbReference type="Gene3D" id="3.30.1360.60">
    <property type="entry name" value="Glucose permease domain IIB"/>
    <property type="match status" value="1"/>
</dbReference>
<evidence type="ECO:0000313" key="16">
    <source>
        <dbReference type="Proteomes" id="UP000274772"/>
    </source>
</evidence>
<name>A0ABN5WB63_9STAP</name>
<dbReference type="Pfam" id="PF00367">
    <property type="entry name" value="PTS_EIIB"/>
    <property type="match status" value="1"/>
</dbReference>
<dbReference type="InterPro" id="IPR018113">
    <property type="entry name" value="PTrfase_EIIB_Cys"/>
</dbReference>
<evidence type="ECO:0000256" key="8">
    <source>
        <dbReference type="ARBA" id="ARBA00022777"/>
    </source>
</evidence>
<evidence type="ECO:0000256" key="1">
    <source>
        <dbReference type="ARBA" id="ARBA00004651"/>
    </source>
</evidence>
<dbReference type="PROSITE" id="PS01035">
    <property type="entry name" value="PTS_EIIB_TYPE_1_CYS"/>
    <property type="match status" value="1"/>
</dbReference>
<dbReference type="RefSeq" id="WP_002445261.1">
    <property type="nucleotide sequence ID" value="NZ_AP018585.1"/>
</dbReference>
<feature type="transmembrane region" description="Helical" evidence="12">
    <location>
        <begin position="113"/>
        <end position="134"/>
    </location>
</feature>
<dbReference type="PROSITE" id="PS51098">
    <property type="entry name" value="PTS_EIIB_TYPE_1"/>
    <property type="match status" value="1"/>
</dbReference>
<feature type="domain" description="PTS EIIC type-1" evidence="14">
    <location>
        <begin position="121"/>
        <end position="474"/>
    </location>
</feature>
<dbReference type="InterPro" id="IPR011296">
    <property type="entry name" value="PTS_IIBC_treh"/>
</dbReference>
<feature type="transmembrane region" description="Helical" evidence="12">
    <location>
        <begin position="264"/>
        <end position="288"/>
    </location>
</feature>
<keyword evidence="3" id="KW-1003">Cell membrane</keyword>
<feature type="active site" description="Phosphocysteine intermediate; for EIIB activity" evidence="11">
    <location>
        <position position="27"/>
    </location>
</feature>
<dbReference type="InterPro" id="IPR013013">
    <property type="entry name" value="PTS_EIIC_1"/>
</dbReference>
<feature type="domain" description="PTS EIIB type-1" evidence="13">
    <location>
        <begin position="5"/>
        <end position="88"/>
    </location>
</feature>
<keyword evidence="8" id="KW-0418">Kinase</keyword>
<keyword evidence="2" id="KW-0813">Transport</keyword>
<keyword evidence="4" id="KW-0762">Sugar transport</keyword>
<accession>A0ABN5WB63</accession>
<reference evidence="15 16" key="1">
    <citation type="submission" date="2018-05" db="EMBL/GenBank/DDBJ databases">
        <title>Complete genome sequencing of three human clinical isolates of Staphylococcus caprae reveals virulence factors similar to those of S. epidermidis and S. capitis.</title>
        <authorList>
            <person name="Watanabe S."/>
            <person name="Cui L."/>
        </authorList>
    </citation>
    <scope>NUCLEOTIDE SEQUENCE [LARGE SCALE GENOMIC DNA]</scope>
    <source>
        <strain evidence="15 16">JMUB590</strain>
    </source>
</reference>
<keyword evidence="9 12" id="KW-1133">Transmembrane helix</keyword>
<feature type="transmembrane region" description="Helical" evidence="12">
    <location>
        <begin position="440"/>
        <end position="461"/>
    </location>
</feature>
<feature type="transmembrane region" description="Helical" evidence="12">
    <location>
        <begin position="300"/>
        <end position="319"/>
    </location>
</feature>
<evidence type="ECO:0000256" key="11">
    <source>
        <dbReference type="PROSITE-ProRule" id="PRU00421"/>
    </source>
</evidence>
<dbReference type="NCBIfam" id="NF008236">
    <property type="entry name" value="PRK11007.1"/>
    <property type="match status" value="1"/>
</dbReference>
<feature type="transmembrane region" description="Helical" evidence="12">
    <location>
        <begin position="186"/>
        <end position="205"/>
    </location>
</feature>
<evidence type="ECO:0000256" key="12">
    <source>
        <dbReference type="SAM" id="Phobius"/>
    </source>
</evidence>
<dbReference type="PROSITE" id="PS51103">
    <property type="entry name" value="PTS_EIIC_TYPE_1"/>
    <property type="match status" value="1"/>
</dbReference>
<organism evidence="15 16">
    <name type="scientific">Staphylococcus caprae</name>
    <dbReference type="NCBI Taxonomy" id="29380"/>
    <lineage>
        <taxon>Bacteria</taxon>
        <taxon>Bacillati</taxon>
        <taxon>Bacillota</taxon>
        <taxon>Bacilli</taxon>
        <taxon>Bacillales</taxon>
        <taxon>Staphylococcaceae</taxon>
        <taxon>Staphylococcus</taxon>
    </lineage>
</organism>
<dbReference type="PANTHER" id="PTHR30175:SF4">
    <property type="entry name" value="PTS SYSTEM TREHALOSE-SPECIFIC EIIBC COMPONENT"/>
    <property type="match status" value="1"/>
</dbReference>
<keyword evidence="5" id="KW-0808">Transferase</keyword>
<dbReference type="InterPro" id="IPR003352">
    <property type="entry name" value="PTS_EIIC"/>
</dbReference>
<dbReference type="EMBL" id="AP018586">
    <property type="protein sequence ID" value="BBD93477.1"/>
    <property type="molecule type" value="Genomic_DNA"/>
</dbReference>
<feature type="transmembrane region" description="Helical" evidence="12">
    <location>
        <begin position="339"/>
        <end position="362"/>
    </location>
</feature>
<evidence type="ECO:0000256" key="3">
    <source>
        <dbReference type="ARBA" id="ARBA00022475"/>
    </source>
</evidence>
<keyword evidence="10 12" id="KW-0472">Membrane</keyword>
<dbReference type="PANTHER" id="PTHR30175">
    <property type="entry name" value="PHOSPHOTRANSFERASE SYSTEM TRANSPORT PROTEIN"/>
    <property type="match status" value="1"/>
</dbReference>
<dbReference type="InterPro" id="IPR001996">
    <property type="entry name" value="PTS_IIB_1"/>
</dbReference>
<dbReference type="NCBIfam" id="TIGR01992">
    <property type="entry name" value="PTS-IIBC-Tre"/>
    <property type="match status" value="1"/>
</dbReference>
<evidence type="ECO:0000256" key="10">
    <source>
        <dbReference type="ARBA" id="ARBA00023136"/>
    </source>
</evidence>
<dbReference type="SUPFAM" id="SSF55604">
    <property type="entry name" value="Glucose permease domain IIB"/>
    <property type="match status" value="1"/>
</dbReference>
<evidence type="ECO:0000256" key="6">
    <source>
        <dbReference type="ARBA" id="ARBA00022683"/>
    </source>
</evidence>
<evidence type="ECO:0000256" key="4">
    <source>
        <dbReference type="ARBA" id="ARBA00022597"/>
    </source>
</evidence>
<evidence type="ECO:0000259" key="13">
    <source>
        <dbReference type="PROSITE" id="PS51098"/>
    </source>
</evidence>
<gene>
    <name evidence="15" type="primary">treP</name>
    <name evidence="15" type="ORF">JMUB590_2439</name>
</gene>
<keyword evidence="16" id="KW-1185">Reference proteome</keyword>
<evidence type="ECO:0000256" key="7">
    <source>
        <dbReference type="ARBA" id="ARBA00022692"/>
    </source>
</evidence>
<keyword evidence="7 12" id="KW-0812">Transmembrane</keyword>
<dbReference type="NCBIfam" id="TIGR00826">
    <property type="entry name" value="EIIB_glc"/>
    <property type="match status" value="1"/>
</dbReference>
<dbReference type="Pfam" id="PF02378">
    <property type="entry name" value="PTS_EIIC"/>
    <property type="match status" value="1"/>
</dbReference>
<evidence type="ECO:0000259" key="14">
    <source>
        <dbReference type="PROSITE" id="PS51103"/>
    </source>
</evidence>
<evidence type="ECO:0000256" key="9">
    <source>
        <dbReference type="ARBA" id="ARBA00022989"/>
    </source>
</evidence>
<dbReference type="GeneID" id="58052164"/>
<evidence type="ECO:0000256" key="5">
    <source>
        <dbReference type="ARBA" id="ARBA00022679"/>
    </source>
</evidence>